<gene>
    <name evidence="2" type="ORF">Tco_1093262</name>
</gene>
<evidence type="ECO:0000256" key="1">
    <source>
        <dbReference type="SAM" id="MobiDB-lite"/>
    </source>
</evidence>
<evidence type="ECO:0000313" key="3">
    <source>
        <dbReference type="Proteomes" id="UP001151760"/>
    </source>
</evidence>
<accession>A0ABQ5IDG8</accession>
<feature type="region of interest" description="Disordered" evidence="1">
    <location>
        <begin position="234"/>
        <end position="256"/>
    </location>
</feature>
<protein>
    <submittedName>
        <fullName evidence="2">Uncharacterized protein</fullName>
    </submittedName>
</protein>
<evidence type="ECO:0000313" key="2">
    <source>
        <dbReference type="EMBL" id="GJT97744.1"/>
    </source>
</evidence>
<dbReference type="PANTHER" id="PTHR31973">
    <property type="entry name" value="POLYPROTEIN, PUTATIVE-RELATED"/>
    <property type="match status" value="1"/>
</dbReference>
<sequence length="480" mass="54258">MYEEVERMYRYKLGKLSLLIHDGGSFRKFPNREYRGDEPMYYHYLRPMTDLDVGLLVLGSDEDVHSLSCLICNFKNIRRICGIESSSASPKKNELLMREWYDNSTPTKASSNTGSMTPKLIPPGLFIHDFDETMIPSTQLHGVNSCVTNTSDLPRVCSQFGSISQAFKTQEKTMGDVIGDVMRRLSFDITNIDDHLEVVSCDVVHLLVHVMKARVDEHLDNDNAPLENVASIGEDIHNDSDPEDSEYDANSSKNEEAKDYADVMIDEENEIHEAGIEVHLFGFREDGYEMDIDDFDIDSGGKSGCPSGRRSALNKLKKAFMQGANADVGGEINGKDKHNYLQSREIKACTYNFLAKRTLDQIKVNPGIPVKEVQDILQRELEVHISMSKAFRAKEKAYTEIKGDQYLQYDKLKDYVVELQSNNPNTTVKLAVERNSDESLPTRIFKRIYVCLGSLKQGFKPDKREILGLDGAFMKGPYPG</sequence>
<organism evidence="2 3">
    <name type="scientific">Tanacetum coccineum</name>
    <dbReference type="NCBI Taxonomy" id="301880"/>
    <lineage>
        <taxon>Eukaryota</taxon>
        <taxon>Viridiplantae</taxon>
        <taxon>Streptophyta</taxon>
        <taxon>Embryophyta</taxon>
        <taxon>Tracheophyta</taxon>
        <taxon>Spermatophyta</taxon>
        <taxon>Magnoliopsida</taxon>
        <taxon>eudicotyledons</taxon>
        <taxon>Gunneridae</taxon>
        <taxon>Pentapetalae</taxon>
        <taxon>asterids</taxon>
        <taxon>campanulids</taxon>
        <taxon>Asterales</taxon>
        <taxon>Asteraceae</taxon>
        <taxon>Asteroideae</taxon>
        <taxon>Anthemideae</taxon>
        <taxon>Anthemidinae</taxon>
        <taxon>Tanacetum</taxon>
    </lineage>
</organism>
<proteinExistence type="predicted"/>
<reference evidence="2" key="1">
    <citation type="journal article" date="2022" name="Int. J. Mol. Sci.">
        <title>Draft Genome of Tanacetum Coccineum: Genomic Comparison of Closely Related Tanacetum-Family Plants.</title>
        <authorList>
            <person name="Yamashiro T."/>
            <person name="Shiraishi A."/>
            <person name="Nakayama K."/>
            <person name="Satake H."/>
        </authorList>
    </citation>
    <scope>NUCLEOTIDE SEQUENCE</scope>
</reference>
<dbReference type="EMBL" id="BQNB010020608">
    <property type="protein sequence ID" value="GJT97744.1"/>
    <property type="molecule type" value="Genomic_DNA"/>
</dbReference>
<dbReference type="Proteomes" id="UP001151760">
    <property type="component" value="Unassembled WGS sequence"/>
</dbReference>
<keyword evidence="3" id="KW-1185">Reference proteome</keyword>
<dbReference type="PANTHER" id="PTHR31973:SF190">
    <property type="entry name" value="MULE TRANSPOSASE DOMAIN-CONTAINING PROTEIN"/>
    <property type="match status" value="1"/>
</dbReference>
<name>A0ABQ5IDG8_9ASTR</name>
<comment type="caution">
    <text evidence="2">The sequence shown here is derived from an EMBL/GenBank/DDBJ whole genome shotgun (WGS) entry which is preliminary data.</text>
</comment>
<reference evidence="2" key="2">
    <citation type="submission" date="2022-01" db="EMBL/GenBank/DDBJ databases">
        <authorList>
            <person name="Yamashiro T."/>
            <person name="Shiraishi A."/>
            <person name="Satake H."/>
            <person name="Nakayama K."/>
        </authorList>
    </citation>
    <scope>NUCLEOTIDE SEQUENCE</scope>
</reference>